<dbReference type="AlphaFoldDB" id="A0A1H4M8E1"/>
<gene>
    <name evidence="1" type="ORF">SAMN05216178_2268</name>
</gene>
<reference evidence="2" key="1">
    <citation type="submission" date="2016-10" db="EMBL/GenBank/DDBJ databases">
        <authorList>
            <person name="Varghese N."/>
            <person name="Submissions S."/>
        </authorList>
    </citation>
    <scope>NUCLEOTIDE SEQUENCE [LARGE SCALE GENOMIC DNA]</scope>
    <source>
        <strain evidence="2">DSM 9751</strain>
    </source>
</reference>
<dbReference type="EMBL" id="FNTJ01000001">
    <property type="protein sequence ID" value="SEB79018.1"/>
    <property type="molecule type" value="Genomic_DNA"/>
</dbReference>
<organism evidence="1 2">
    <name type="scientific">Pseudomonas saponiphila</name>
    <dbReference type="NCBI Taxonomy" id="556534"/>
    <lineage>
        <taxon>Bacteria</taxon>
        <taxon>Pseudomonadati</taxon>
        <taxon>Pseudomonadota</taxon>
        <taxon>Gammaproteobacteria</taxon>
        <taxon>Pseudomonadales</taxon>
        <taxon>Pseudomonadaceae</taxon>
        <taxon>Pseudomonas</taxon>
    </lineage>
</organism>
<evidence type="ECO:0000313" key="2">
    <source>
        <dbReference type="Proteomes" id="UP000198982"/>
    </source>
</evidence>
<evidence type="ECO:0000313" key="1">
    <source>
        <dbReference type="EMBL" id="SEB79018.1"/>
    </source>
</evidence>
<protein>
    <submittedName>
        <fullName evidence="1">Uncharacterized protein</fullName>
    </submittedName>
</protein>
<name>A0A1H4M8E1_9PSED</name>
<keyword evidence="2" id="KW-1185">Reference proteome</keyword>
<accession>A0A1H4M8E1</accession>
<sequence>MSALRKAQLEYDNRMPPPVSDDDLAESEWLEANAERLLMGYRISWGYQLSERGEVTQADFARAVQDHLNQRQIDGEDQQDAFGQLVINAMGFRSSGLLMDLAVYLLGKKSALKDIALELLKPHAEAAVAFEQEQARLEQECGF</sequence>
<dbReference type="Proteomes" id="UP000198982">
    <property type="component" value="Unassembled WGS sequence"/>
</dbReference>
<proteinExistence type="predicted"/>